<keyword evidence="3" id="KW-1185">Reference proteome</keyword>
<keyword evidence="1" id="KW-0812">Transmembrane</keyword>
<sequence>MRTLADIILFGVGVIFIDGGLLSHRMFMLISQCVPQEDLITMVREEPMRTLKEVRAVEEAVKRTEEEVSRIIEAVYGDVKEYRMTFSKMI</sequence>
<name>A0AAV8PMJ5_ENSVE</name>
<evidence type="ECO:0000313" key="2">
    <source>
        <dbReference type="EMBL" id="KAJ8459496.1"/>
    </source>
</evidence>
<accession>A0AAV8PMJ5</accession>
<gene>
    <name evidence="2" type="ORF">OPV22_032422</name>
</gene>
<keyword evidence="1" id="KW-1133">Transmembrane helix</keyword>
<reference evidence="2 3" key="1">
    <citation type="submission" date="2022-12" db="EMBL/GenBank/DDBJ databases">
        <title>Chromosome-scale assembly of the Ensete ventricosum genome.</title>
        <authorList>
            <person name="Dussert Y."/>
            <person name="Stocks J."/>
            <person name="Wendawek A."/>
            <person name="Woldeyes F."/>
            <person name="Nichols R.A."/>
            <person name="Borrell J.S."/>
        </authorList>
    </citation>
    <scope>NUCLEOTIDE SEQUENCE [LARGE SCALE GENOMIC DNA]</scope>
    <source>
        <strain evidence="3">cv. Maze</strain>
        <tissue evidence="2">Seeds</tissue>
    </source>
</reference>
<keyword evidence="1" id="KW-0472">Membrane</keyword>
<proteinExistence type="predicted"/>
<dbReference type="AlphaFoldDB" id="A0AAV8PMJ5"/>
<protein>
    <submittedName>
        <fullName evidence="2">Uncharacterized protein</fullName>
    </submittedName>
</protein>
<dbReference type="Proteomes" id="UP001222027">
    <property type="component" value="Unassembled WGS sequence"/>
</dbReference>
<organism evidence="2 3">
    <name type="scientific">Ensete ventricosum</name>
    <name type="common">Abyssinian banana</name>
    <name type="synonym">Musa ensete</name>
    <dbReference type="NCBI Taxonomy" id="4639"/>
    <lineage>
        <taxon>Eukaryota</taxon>
        <taxon>Viridiplantae</taxon>
        <taxon>Streptophyta</taxon>
        <taxon>Embryophyta</taxon>
        <taxon>Tracheophyta</taxon>
        <taxon>Spermatophyta</taxon>
        <taxon>Magnoliopsida</taxon>
        <taxon>Liliopsida</taxon>
        <taxon>Zingiberales</taxon>
        <taxon>Musaceae</taxon>
        <taxon>Ensete</taxon>
    </lineage>
</organism>
<comment type="caution">
    <text evidence="2">The sequence shown here is derived from an EMBL/GenBank/DDBJ whole genome shotgun (WGS) entry which is preliminary data.</text>
</comment>
<dbReference type="EMBL" id="JAQQAF010000009">
    <property type="protein sequence ID" value="KAJ8459496.1"/>
    <property type="molecule type" value="Genomic_DNA"/>
</dbReference>
<evidence type="ECO:0000256" key="1">
    <source>
        <dbReference type="SAM" id="Phobius"/>
    </source>
</evidence>
<evidence type="ECO:0000313" key="3">
    <source>
        <dbReference type="Proteomes" id="UP001222027"/>
    </source>
</evidence>
<feature type="transmembrane region" description="Helical" evidence="1">
    <location>
        <begin position="7"/>
        <end position="27"/>
    </location>
</feature>